<dbReference type="EMBL" id="JAUKUA010000006">
    <property type="protein sequence ID" value="KAK0707573.1"/>
    <property type="molecule type" value="Genomic_DNA"/>
</dbReference>
<feature type="region of interest" description="Disordered" evidence="1">
    <location>
        <begin position="76"/>
        <end position="126"/>
    </location>
</feature>
<accession>A0AA40A1G0</accession>
<feature type="compositionally biased region" description="Polar residues" evidence="1">
    <location>
        <begin position="168"/>
        <end position="186"/>
    </location>
</feature>
<dbReference type="Pfam" id="PF15251">
    <property type="entry name" value="TAPR1-like"/>
    <property type="match status" value="1"/>
</dbReference>
<keyword evidence="3" id="KW-1185">Reference proteome</keyword>
<feature type="region of interest" description="Disordered" evidence="1">
    <location>
        <begin position="222"/>
        <end position="241"/>
    </location>
</feature>
<dbReference type="InterPro" id="IPR029196">
    <property type="entry name" value="HAPSTR1-like"/>
</dbReference>
<comment type="caution">
    <text evidence="2">The sequence shown here is derived from an EMBL/GenBank/DDBJ whole genome shotgun (WGS) entry which is preliminary data.</text>
</comment>
<name>A0AA40A1G0_9PEZI</name>
<organism evidence="2 3">
    <name type="scientific">Lasiosphaeris hirsuta</name>
    <dbReference type="NCBI Taxonomy" id="260670"/>
    <lineage>
        <taxon>Eukaryota</taxon>
        <taxon>Fungi</taxon>
        <taxon>Dikarya</taxon>
        <taxon>Ascomycota</taxon>
        <taxon>Pezizomycotina</taxon>
        <taxon>Sordariomycetes</taxon>
        <taxon>Sordariomycetidae</taxon>
        <taxon>Sordariales</taxon>
        <taxon>Lasiosphaeriaceae</taxon>
        <taxon>Lasiosphaeris</taxon>
    </lineage>
</organism>
<evidence type="ECO:0000256" key="1">
    <source>
        <dbReference type="SAM" id="MobiDB-lite"/>
    </source>
</evidence>
<proteinExistence type="predicted"/>
<dbReference type="Proteomes" id="UP001172102">
    <property type="component" value="Unassembled WGS sequence"/>
</dbReference>
<reference evidence="2" key="1">
    <citation type="submission" date="2023-06" db="EMBL/GenBank/DDBJ databases">
        <title>Genome-scale phylogeny and comparative genomics of the fungal order Sordariales.</title>
        <authorList>
            <consortium name="Lawrence Berkeley National Laboratory"/>
            <person name="Hensen N."/>
            <person name="Bonometti L."/>
            <person name="Westerberg I."/>
            <person name="Brannstrom I.O."/>
            <person name="Guillou S."/>
            <person name="Cros-Aarteil S."/>
            <person name="Calhoun S."/>
            <person name="Haridas S."/>
            <person name="Kuo A."/>
            <person name="Mondo S."/>
            <person name="Pangilinan J."/>
            <person name="Riley R."/>
            <person name="Labutti K."/>
            <person name="Andreopoulos B."/>
            <person name="Lipzen A."/>
            <person name="Chen C."/>
            <person name="Yanf M."/>
            <person name="Daum C."/>
            <person name="Ng V."/>
            <person name="Clum A."/>
            <person name="Steindorff A."/>
            <person name="Ohm R."/>
            <person name="Martin F."/>
            <person name="Silar P."/>
            <person name="Natvig D."/>
            <person name="Lalanne C."/>
            <person name="Gautier V."/>
            <person name="Ament-Velasquez S.L."/>
            <person name="Kruys A."/>
            <person name="Hutchinson M.I."/>
            <person name="Powell A.J."/>
            <person name="Barry K."/>
            <person name="Miller A.N."/>
            <person name="Grigoriev I.V."/>
            <person name="Debuchy R."/>
            <person name="Gladieux P."/>
            <person name="Thoren M.H."/>
            <person name="Johannesson H."/>
        </authorList>
    </citation>
    <scope>NUCLEOTIDE SEQUENCE</scope>
    <source>
        <strain evidence="2">SMH4607-1</strain>
    </source>
</reference>
<dbReference type="PANTHER" id="PTHR38645:SF1">
    <property type="entry name" value="YALI0F12243P"/>
    <property type="match status" value="1"/>
</dbReference>
<evidence type="ECO:0000313" key="2">
    <source>
        <dbReference type="EMBL" id="KAK0707573.1"/>
    </source>
</evidence>
<feature type="region of interest" description="Disordered" evidence="1">
    <location>
        <begin position="168"/>
        <end position="208"/>
    </location>
</feature>
<dbReference type="AlphaFoldDB" id="A0AA40A1G0"/>
<sequence>MSSDPTELLDAFRAAALSVTKLYKTSASAQAKSRADGYHECLEDILAFLDREGIGASESEAGRIRKWATERLEGRDSLLESEDEAEKAEVASPHTQRSNSAPQPAPQPEVQMKDTVPPAVPVTQPPTIQIPIEDTEIVVPTQDTFNFQSSSPYPHDAYMNLANLDLSDSQTHTTSNRPPGSSTTPRNMRGRSARVASRAANLGRGAGQKRKVNLAEIFDLSSLGHGSGKDVFGGGKRSRFA</sequence>
<dbReference type="PANTHER" id="PTHR38645">
    <property type="entry name" value="CHROMOSOME 9, WHOLE GENOME SHOTGUN SEQUENCE"/>
    <property type="match status" value="1"/>
</dbReference>
<gene>
    <name evidence="2" type="ORF">B0H67DRAFT_495189</name>
</gene>
<evidence type="ECO:0000313" key="3">
    <source>
        <dbReference type="Proteomes" id="UP001172102"/>
    </source>
</evidence>
<feature type="compositionally biased region" description="Polar residues" evidence="1">
    <location>
        <begin position="93"/>
        <end position="102"/>
    </location>
</feature>
<protein>
    <submittedName>
        <fullName evidence="2">Uncharacterized protein</fullName>
    </submittedName>
</protein>